<keyword evidence="3 7" id="KW-0217">Developmental protein</keyword>
<evidence type="ECO:0000256" key="6">
    <source>
        <dbReference type="ARBA" id="ARBA00023157"/>
    </source>
</evidence>
<dbReference type="GO" id="GO:0010052">
    <property type="term" value="P:guard cell differentiation"/>
    <property type="evidence" value="ECO:0007669"/>
    <property type="project" value="UniProtKB-UniRule"/>
</dbReference>
<evidence type="ECO:0000256" key="3">
    <source>
        <dbReference type="ARBA" id="ARBA00022473"/>
    </source>
</evidence>
<comment type="function">
    <text evidence="7">Controls stomatal patterning.</text>
</comment>
<dbReference type="GO" id="GO:0005576">
    <property type="term" value="C:extracellular region"/>
    <property type="evidence" value="ECO:0007669"/>
    <property type="project" value="UniProtKB-SubCell"/>
</dbReference>
<dbReference type="AlphaFoldDB" id="A0AAW1KZJ7"/>
<evidence type="ECO:0000313" key="8">
    <source>
        <dbReference type="EMBL" id="KAK9726937.1"/>
    </source>
</evidence>
<dbReference type="PANTHER" id="PTHR33109">
    <property type="entry name" value="EPIDERMAL PATTERNING FACTOR-LIKE PROTEIN 4"/>
    <property type="match status" value="1"/>
</dbReference>
<feature type="chain" id="PRO_5043105744" description="Epidermal patterning factor-like protein" evidence="7">
    <location>
        <begin position="27"/>
        <end position="116"/>
    </location>
</feature>
<evidence type="ECO:0000256" key="7">
    <source>
        <dbReference type="RuleBase" id="RU367102"/>
    </source>
</evidence>
<accession>A0AAW1KZJ7</accession>
<proteinExistence type="inferred from homology"/>
<organism evidence="8 9">
    <name type="scientific">Saponaria officinalis</name>
    <name type="common">Common soapwort</name>
    <name type="synonym">Lychnis saponaria</name>
    <dbReference type="NCBI Taxonomy" id="3572"/>
    <lineage>
        <taxon>Eukaryota</taxon>
        <taxon>Viridiplantae</taxon>
        <taxon>Streptophyta</taxon>
        <taxon>Embryophyta</taxon>
        <taxon>Tracheophyta</taxon>
        <taxon>Spermatophyta</taxon>
        <taxon>Magnoliopsida</taxon>
        <taxon>eudicotyledons</taxon>
        <taxon>Gunneridae</taxon>
        <taxon>Pentapetalae</taxon>
        <taxon>Caryophyllales</taxon>
        <taxon>Caryophyllaceae</taxon>
        <taxon>Caryophylleae</taxon>
        <taxon>Saponaria</taxon>
    </lineage>
</organism>
<dbReference type="EMBL" id="JBDFQZ010000005">
    <property type="protein sequence ID" value="KAK9726937.1"/>
    <property type="molecule type" value="Genomic_DNA"/>
</dbReference>
<keyword evidence="4 7" id="KW-0964">Secreted</keyword>
<protein>
    <recommendedName>
        <fullName evidence="7">Epidermal patterning factor-like protein</fullName>
    </recommendedName>
</protein>
<comment type="subcellular location">
    <subcellularLocation>
        <location evidence="1 7">Secreted</location>
    </subcellularLocation>
</comment>
<evidence type="ECO:0000256" key="5">
    <source>
        <dbReference type="ARBA" id="ARBA00022729"/>
    </source>
</evidence>
<dbReference type="InterPro" id="IPR039455">
    <property type="entry name" value="EPFL"/>
</dbReference>
<keyword evidence="6" id="KW-1015">Disulfide bond</keyword>
<evidence type="ECO:0000256" key="4">
    <source>
        <dbReference type="ARBA" id="ARBA00022525"/>
    </source>
</evidence>
<evidence type="ECO:0000256" key="1">
    <source>
        <dbReference type="ARBA" id="ARBA00004613"/>
    </source>
</evidence>
<sequence length="116" mass="13059">MNKMMRFLFCITLFMQILTLFPVTCSRLLPPHHSPGIRVSDESVEASYSLMQEKEGSYRGRVEAGSRPPNCEHKCDGCNPCIAIQVPTITSHFGIQFANYEPESWKCKCGPTVFSP</sequence>
<gene>
    <name evidence="8" type="ORF">RND81_05G247100</name>
</gene>
<dbReference type="Proteomes" id="UP001443914">
    <property type="component" value="Unassembled WGS sequence"/>
</dbReference>
<comment type="similarity">
    <text evidence="2 7">Belongs to the plant cysteine rich small secretory peptide family. Epidermal patterning factor subfamily.</text>
</comment>
<keyword evidence="9" id="KW-1185">Reference proteome</keyword>
<dbReference type="Pfam" id="PF17181">
    <property type="entry name" value="EPF"/>
    <property type="match status" value="1"/>
</dbReference>
<name>A0AAW1KZJ7_SAPOF</name>
<feature type="signal peptide" evidence="7">
    <location>
        <begin position="1"/>
        <end position="26"/>
    </location>
</feature>
<comment type="caution">
    <text evidence="8">The sequence shown here is derived from an EMBL/GenBank/DDBJ whole genome shotgun (WGS) entry which is preliminary data.</text>
</comment>
<evidence type="ECO:0000256" key="2">
    <source>
        <dbReference type="ARBA" id="ARBA00008127"/>
    </source>
</evidence>
<dbReference type="PANTHER" id="PTHR33109:SF3">
    <property type="entry name" value="EPIDERMAL PATTERNING FACTOR-LIKE PROTEIN"/>
    <property type="match status" value="1"/>
</dbReference>
<keyword evidence="5 7" id="KW-0732">Signal</keyword>
<reference evidence="8" key="1">
    <citation type="submission" date="2024-03" db="EMBL/GenBank/DDBJ databases">
        <title>WGS assembly of Saponaria officinalis var. Norfolk2.</title>
        <authorList>
            <person name="Jenkins J."/>
            <person name="Shu S."/>
            <person name="Grimwood J."/>
            <person name="Barry K."/>
            <person name="Goodstein D."/>
            <person name="Schmutz J."/>
            <person name="Leebens-Mack J."/>
            <person name="Osbourn A."/>
        </authorList>
    </citation>
    <scope>NUCLEOTIDE SEQUENCE [LARGE SCALE GENOMIC DNA]</scope>
    <source>
        <strain evidence="8">JIC</strain>
    </source>
</reference>
<evidence type="ECO:0000313" key="9">
    <source>
        <dbReference type="Proteomes" id="UP001443914"/>
    </source>
</evidence>